<feature type="transmembrane region" description="Helical" evidence="5">
    <location>
        <begin position="149"/>
        <end position="168"/>
    </location>
</feature>
<dbReference type="Proteomes" id="UP000245138">
    <property type="component" value="Unassembled WGS sequence"/>
</dbReference>
<feature type="transmembrane region" description="Helical" evidence="5">
    <location>
        <begin position="60"/>
        <end position="79"/>
    </location>
</feature>
<keyword evidence="2 5" id="KW-0812">Transmembrane</keyword>
<evidence type="ECO:0000256" key="4">
    <source>
        <dbReference type="ARBA" id="ARBA00023136"/>
    </source>
</evidence>
<name>A0A2U1TUY2_9GAMM</name>
<feature type="transmembrane region" description="Helical" evidence="5">
    <location>
        <begin position="174"/>
        <end position="199"/>
    </location>
</feature>
<evidence type="ECO:0000313" key="7">
    <source>
        <dbReference type="EMBL" id="PWC13210.1"/>
    </source>
</evidence>
<dbReference type="InterPro" id="IPR011701">
    <property type="entry name" value="MFS"/>
</dbReference>
<evidence type="ECO:0000256" key="3">
    <source>
        <dbReference type="ARBA" id="ARBA00022989"/>
    </source>
</evidence>
<reference evidence="7 8" key="1">
    <citation type="submission" date="2018-04" db="EMBL/GenBank/DDBJ databases">
        <title>Brenneria corticis sp.nov.</title>
        <authorList>
            <person name="Li Y."/>
        </authorList>
    </citation>
    <scope>NUCLEOTIDE SEQUENCE [LARGE SCALE GENOMIC DNA]</scope>
    <source>
        <strain evidence="7 8">LMG 27715</strain>
    </source>
</reference>
<feature type="transmembrane region" description="Helical" evidence="5">
    <location>
        <begin position="300"/>
        <end position="320"/>
    </location>
</feature>
<keyword evidence="4 5" id="KW-0472">Membrane</keyword>
<feature type="domain" description="Major facilitator superfamily (MFS) profile" evidence="6">
    <location>
        <begin position="25"/>
        <end position="442"/>
    </location>
</feature>
<dbReference type="PANTHER" id="PTHR23508:SF10">
    <property type="entry name" value="CARBOXYLIC ACID TRANSPORTER PROTEIN HOMOLOG"/>
    <property type="match status" value="1"/>
</dbReference>
<evidence type="ECO:0000256" key="1">
    <source>
        <dbReference type="ARBA" id="ARBA00004127"/>
    </source>
</evidence>
<evidence type="ECO:0000256" key="5">
    <source>
        <dbReference type="SAM" id="Phobius"/>
    </source>
</evidence>
<dbReference type="InterPro" id="IPR036259">
    <property type="entry name" value="MFS_trans_sf"/>
</dbReference>
<dbReference type="AlphaFoldDB" id="A0A2U1TUY2"/>
<dbReference type="CDD" id="cd17365">
    <property type="entry name" value="MFS_PcaK_like"/>
    <property type="match status" value="1"/>
</dbReference>
<accession>A0A2U1TUY2</accession>
<evidence type="ECO:0000259" key="6">
    <source>
        <dbReference type="PROSITE" id="PS50850"/>
    </source>
</evidence>
<feature type="transmembrane region" description="Helical" evidence="5">
    <location>
        <begin position="114"/>
        <end position="137"/>
    </location>
</feature>
<dbReference type="OrthoDB" id="7066727at2"/>
<dbReference type="InterPro" id="IPR005829">
    <property type="entry name" value="Sugar_transporter_CS"/>
</dbReference>
<dbReference type="RefSeq" id="WP_109053876.1">
    <property type="nucleotide sequence ID" value="NZ_QDKJ01000005.1"/>
</dbReference>
<dbReference type="PROSITE" id="PS00216">
    <property type="entry name" value="SUGAR_TRANSPORT_1"/>
    <property type="match status" value="1"/>
</dbReference>
<dbReference type="SUPFAM" id="SSF103473">
    <property type="entry name" value="MFS general substrate transporter"/>
    <property type="match status" value="1"/>
</dbReference>
<feature type="transmembrane region" description="Helical" evidence="5">
    <location>
        <begin position="91"/>
        <end position="108"/>
    </location>
</feature>
<dbReference type="PANTHER" id="PTHR23508">
    <property type="entry name" value="CARBOXYLIC ACID TRANSPORTER PROTEIN HOMOLOG"/>
    <property type="match status" value="1"/>
</dbReference>
<comment type="caution">
    <text evidence="7">The sequence shown here is derived from an EMBL/GenBank/DDBJ whole genome shotgun (WGS) entry which is preliminary data.</text>
</comment>
<sequence>MKISDEASLREYLESQPLKKFHVVLTLICLLILTLDGFDMTIMGFVAPSLMDEWKVSHDVLGVAMSAGLMGLACGALMGGTIADRFGRKNVIFFAVLVFGLLSIASAYSPNIEILIILRFLTGLGLGAAQPNVATLIAEYAPVKYKSTLICIIYCGITLGSALVGFVAKEIIPIFGWEGVFIVGGLLPILSLILIVFYLPESILYLLENNKRIDYVYKVMKKVTGGHDDGVELDTIKINKSHSVSAPKFTLLEILKKPYLLCTLSLWLGLFMNLMCVNFLSNWMPLLIRESGFTLTDAALIGAIVQVGGTLGNISIGLIMDRWGYHRTMFLGMSGGVVFSLLLTQFHYDLTIIGFLAFFLGITVNSVNTGWTSLSSSYYPTKIRATGTSTMTAVGRTGAILGAFIGGLILSTGIQAINMFYFLAIPIFICALAVLINKKIIGNAKQETMLKTNQESDMIKVSKTQ</sequence>
<protein>
    <submittedName>
        <fullName evidence="7">Aromatic acid/H+ symport family MFS transporter</fullName>
    </submittedName>
</protein>
<evidence type="ECO:0000313" key="8">
    <source>
        <dbReference type="Proteomes" id="UP000245138"/>
    </source>
</evidence>
<feature type="transmembrane region" description="Helical" evidence="5">
    <location>
        <begin position="419"/>
        <end position="436"/>
    </location>
</feature>
<feature type="transmembrane region" description="Helical" evidence="5">
    <location>
        <begin position="393"/>
        <end position="413"/>
    </location>
</feature>
<gene>
    <name evidence="7" type="ORF">B4923_08275</name>
</gene>
<evidence type="ECO:0000256" key="2">
    <source>
        <dbReference type="ARBA" id="ARBA00022692"/>
    </source>
</evidence>
<feature type="transmembrane region" description="Helical" evidence="5">
    <location>
        <begin position="258"/>
        <end position="280"/>
    </location>
</feature>
<dbReference type="GO" id="GO:0046943">
    <property type="term" value="F:carboxylic acid transmembrane transporter activity"/>
    <property type="evidence" value="ECO:0007669"/>
    <property type="project" value="TreeGrafter"/>
</dbReference>
<feature type="transmembrane region" description="Helical" evidence="5">
    <location>
        <begin position="21"/>
        <end position="48"/>
    </location>
</feature>
<dbReference type="EMBL" id="QDKJ01000005">
    <property type="protein sequence ID" value="PWC13210.1"/>
    <property type="molecule type" value="Genomic_DNA"/>
</dbReference>
<feature type="transmembrane region" description="Helical" evidence="5">
    <location>
        <begin position="329"/>
        <end position="346"/>
    </location>
</feature>
<organism evidence="7 8">
    <name type="scientific">Brenneria roseae subsp. americana</name>
    <dbReference type="NCBI Taxonomy" id="1508507"/>
    <lineage>
        <taxon>Bacteria</taxon>
        <taxon>Pseudomonadati</taxon>
        <taxon>Pseudomonadota</taxon>
        <taxon>Gammaproteobacteria</taxon>
        <taxon>Enterobacterales</taxon>
        <taxon>Pectobacteriaceae</taxon>
        <taxon>Brenneria</taxon>
    </lineage>
</organism>
<dbReference type="PROSITE" id="PS50850">
    <property type="entry name" value="MFS"/>
    <property type="match status" value="1"/>
</dbReference>
<comment type="subcellular location">
    <subcellularLocation>
        <location evidence="1">Endomembrane system</location>
        <topology evidence="1">Multi-pass membrane protein</topology>
    </subcellularLocation>
</comment>
<dbReference type="GO" id="GO:0005886">
    <property type="term" value="C:plasma membrane"/>
    <property type="evidence" value="ECO:0007669"/>
    <property type="project" value="UniProtKB-SubCell"/>
</dbReference>
<keyword evidence="8" id="KW-1185">Reference proteome</keyword>
<feature type="transmembrane region" description="Helical" evidence="5">
    <location>
        <begin position="352"/>
        <end position="372"/>
    </location>
</feature>
<dbReference type="InterPro" id="IPR020846">
    <property type="entry name" value="MFS_dom"/>
</dbReference>
<dbReference type="PROSITE" id="PS00217">
    <property type="entry name" value="SUGAR_TRANSPORT_2"/>
    <property type="match status" value="1"/>
</dbReference>
<proteinExistence type="predicted"/>
<dbReference type="Gene3D" id="1.20.1250.20">
    <property type="entry name" value="MFS general substrate transporter like domains"/>
    <property type="match status" value="1"/>
</dbReference>
<keyword evidence="3 5" id="KW-1133">Transmembrane helix</keyword>
<dbReference type="Pfam" id="PF07690">
    <property type="entry name" value="MFS_1"/>
    <property type="match status" value="1"/>
</dbReference>